<dbReference type="RefSeq" id="WP_183627145.1">
    <property type="nucleotide sequence ID" value="NZ_JACIDX010000012.1"/>
</dbReference>
<evidence type="ECO:0000313" key="7">
    <source>
        <dbReference type="EMBL" id="MBB3956241.1"/>
    </source>
</evidence>
<dbReference type="PROSITE" id="PS50885">
    <property type="entry name" value="HAMP"/>
    <property type="match status" value="2"/>
</dbReference>
<feature type="domain" description="HAMP" evidence="6">
    <location>
        <begin position="144"/>
        <end position="196"/>
    </location>
</feature>
<evidence type="ECO:0000256" key="4">
    <source>
        <dbReference type="SAM" id="Phobius"/>
    </source>
</evidence>
<comment type="similarity">
    <text evidence="2">Belongs to the methyl-accepting chemotaxis (MCP) protein family.</text>
</comment>
<dbReference type="GO" id="GO:0016020">
    <property type="term" value="C:membrane"/>
    <property type="evidence" value="ECO:0007669"/>
    <property type="project" value="InterPro"/>
</dbReference>
<evidence type="ECO:0000259" key="5">
    <source>
        <dbReference type="PROSITE" id="PS50111"/>
    </source>
</evidence>
<dbReference type="PANTHER" id="PTHR43531:SF11">
    <property type="entry name" value="METHYL-ACCEPTING CHEMOTAXIS PROTEIN 3"/>
    <property type="match status" value="1"/>
</dbReference>
<organism evidence="7 8">
    <name type="scientific">Novosphingobium sediminicola</name>
    <dbReference type="NCBI Taxonomy" id="563162"/>
    <lineage>
        <taxon>Bacteria</taxon>
        <taxon>Pseudomonadati</taxon>
        <taxon>Pseudomonadota</taxon>
        <taxon>Alphaproteobacteria</taxon>
        <taxon>Sphingomonadales</taxon>
        <taxon>Sphingomonadaceae</taxon>
        <taxon>Novosphingobium</taxon>
    </lineage>
</organism>
<evidence type="ECO:0000256" key="2">
    <source>
        <dbReference type="ARBA" id="ARBA00029447"/>
    </source>
</evidence>
<dbReference type="InterPro" id="IPR003660">
    <property type="entry name" value="HAMP_dom"/>
</dbReference>
<dbReference type="SUPFAM" id="SSF58104">
    <property type="entry name" value="Methyl-accepting chemotaxis protein (MCP) signaling domain"/>
    <property type="match status" value="1"/>
</dbReference>
<feature type="domain" description="Methyl-accepting transducer" evidence="5">
    <location>
        <begin position="201"/>
        <end position="430"/>
    </location>
</feature>
<dbReference type="SMART" id="SM00304">
    <property type="entry name" value="HAMP"/>
    <property type="match status" value="3"/>
</dbReference>
<evidence type="ECO:0000313" key="8">
    <source>
        <dbReference type="Proteomes" id="UP000548867"/>
    </source>
</evidence>
<comment type="caution">
    <text evidence="7">The sequence shown here is derived from an EMBL/GenBank/DDBJ whole genome shotgun (WGS) entry which is preliminary data.</text>
</comment>
<dbReference type="InterPro" id="IPR004089">
    <property type="entry name" value="MCPsignal_dom"/>
</dbReference>
<keyword evidence="3" id="KW-0807">Transducer</keyword>
<dbReference type="Pfam" id="PF00672">
    <property type="entry name" value="HAMP"/>
    <property type="match status" value="1"/>
</dbReference>
<dbReference type="Gene3D" id="1.10.287.950">
    <property type="entry name" value="Methyl-accepting chemotaxis protein"/>
    <property type="match status" value="1"/>
</dbReference>
<keyword evidence="8" id="KW-1185">Reference proteome</keyword>
<keyword evidence="4" id="KW-1133">Transmembrane helix</keyword>
<dbReference type="Pfam" id="PF00015">
    <property type="entry name" value="MCPsignal"/>
    <property type="match status" value="1"/>
</dbReference>
<dbReference type="SMART" id="SM00283">
    <property type="entry name" value="MA"/>
    <property type="match status" value="1"/>
</dbReference>
<dbReference type="Proteomes" id="UP000548867">
    <property type="component" value="Unassembled WGS sequence"/>
</dbReference>
<dbReference type="CDD" id="cd11386">
    <property type="entry name" value="MCP_signal"/>
    <property type="match status" value="1"/>
</dbReference>
<evidence type="ECO:0000256" key="1">
    <source>
        <dbReference type="ARBA" id="ARBA00022500"/>
    </source>
</evidence>
<dbReference type="InterPro" id="IPR051310">
    <property type="entry name" value="MCP_chemotaxis"/>
</dbReference>
<dbReference type="PANTHER" id="PTHR43531">
    <property type="entry name" value="PROTEIN ICFG"/>
    <property type="match status" value="1"/>
</dbReference>
<reference evidence="7 8" key="1">
    <citation type="submission" date="2020-08" db="EMBL/GenBank/DDBJ databases">
        <title>Genomic Encyclopedia of Type Strains, Phase IV (KMG-IV): sequencing the most valuable type-strain genomes for metagenomic binning, comparative biology and taxonomic classification.</title>
        <authorList>
            <person name="Goeker M."/>
        </authorList>
    </citation>
    <scope>NUCLEOTIDE SEQUENCE [LARGE SCALE GENOMIC DNA]</scope>
    <source>
        <strain evidence="7 8">DSM 27057</strain>
    </source>
</reference>
<dbReference type="EMBL" id="JACIDX010000012">
    <property type="protein sequence ID" value="MBB3956241.1"/>
    <property type="molecule type" value="Genomic_DNA"/>
</dbReference>
<keyword evidence="4" id="KW-0812">Transmembrane</keyword>
<protein>
    <submittedName>
        <fullName evidence="7">Methyl-accepting chemotaxis protein</fullName>
    </submittedName>
</protein>
<dbReference type="Gene3D" id="6.10.340.10">
    <property type="match status" value="1"/>
</dbReference>
<sequence length="492" mass="51391">MLSGNTSTAGIRQKLVFCLGALAAVSVVQVSAATFLHYRLYAANQALSAAAGAQGGVDGLIMAAVMTTLITIVVGAGTLLWAGMFVSRAVVDPVSHLAQRLNAMAAGDYGPALEGDSHGDEVAQMYAAAAVFRETALGKIEADEQQHKVVRALTEGLDRLAAQDLEFRIEAAFPADYEQLRVNFNQAVISLAKAIGSVRVGAASVMASIQDIRSASDDMAQRNTQQAATLEETAAAMSQVTDGVQETATRAADVQRAIAETCTQADEGAGVVTRAIDAMAALEGSATEIGKIVGVIDGIAFQTNLLALNAGVEAARAGEAGKGFAVVANEVRALAQRSADAARNIGGLIHESADQVSGGVVLVRETGDLLRLIMGRVGEINEVITDIATSAELQAQNIHQVNNAVNELDRVTQKNAAMVEQTTAATRDLAHEAEQLSAMVRTFRTRDIETREASRDKAAARRLSAAPQRNIMSIAGNLALAPAPSGDDWSEF</sequence>
<dbReference type="AlphaFoldDB" id="A0A7W6CNJ5"/>
<evidence type="ECO:0000259" key="6">
    <source>
        <dbReference type="PROSITE" id="PS50885"/>
    </source>
</evidence>
<proteinExistence type="inferred from homology"/>
<accession>A0A7W6CNJ5</accession>
<dbReference type="GO" id="GO:0006935">
    <property type="term" value="P:chemotaxis"/>
    <property type="evidence" value="ECO:0007669"/>
    <property type="project" value="UniProtKB-KW"/>
</dbReference>
<dbReference type="PROSITE" id="PS50111">
    <property type="entry name" value="CHEMOTAXIS_TRANSDUC_2"/>
    <property type="match status" value="1"/>
</dbReference>
<feature type="domain" description="HAMP" evidence="6">
    <location>
        <begin position="88"/>
        <end position="141"/>
    </location>
</feature>
<keyword evidence="1" id="KW-0145">Chemotaxis</keyword>
<feature type="transmembrane region" description="Helical" evidence="4">
    <location>
        <begin position="60"/>
        <end position="82"/>
    </location>
</feature>
<name>A0A7W6CNJ5_9SPHN</name>
<dbReference type="GO" id="GO:0007165">
    <property type="term" value="P:signal transduction"/>
    <property type="evidence" value="ECO:0007669"/>
    <property type="project" value="UniProtKB-KW"/>
</dbReference>
<gene>
    <name evidence="7" type="ORF">GGR38_003199</name>
</gene>
<evidence type="ECO:0000256" key="3">
    <source>
        <dbReference type="PROSITE-ProRule" id="PRU00284"/>
    </source>
</evidence>
<keyword evidence="4" id="KW-0472">Membrane</keyword>